<feature type="signal peptide" evidence="1">
    <location>
        <begin position="1"/>
        <end position="25"/>
    </location>
</feature>
<evidence type="ECO:0000313" key="2">
    <source>
        <dbReference type="Ensembl" id="ENSEASP00005054296.1"/>
    </source>
</evidence>
<dbReference type="GeneTree" id="ENSGT00910000147005"/>
<evidence type="ECO:0000256" key="1">
    <source>
        <dbReference type="SAM" id="SignalP"/>
    </source>
</evidence>
<proteinExistence type="predicted"/>
<dbReference type="Ensembl" id="ENSEAST00005081380.1">
    <property type="protein sequence ID" value="ENSEASP00005054296.1"/>
    <property type="gene ID" value="ENSEASG00005024103.1"/>
</dbReference>
<reference evidence="2 3" key="1">
    <citation type="journal article" date="2020" name="Nat. Commun.">
        <title>Donkey genomes provide new insights into domestication and selection for coat color.</title>
        <authorList>
            <person name="Wang"/>
            <person name="C."/>
            <person name="Li"/>
            <person name="H."/>
            <person name="Guo"/>
            <person name="Y."/>
            <person name="Huang"/>
            <person name="J."/>
            <person name="Sun"/>
            <person name="Y."/>
            <person name="Min"/>
            <person name="J."/>
            <person name="Wang"/>
            <person name="J."/>
            <person name="Fang"/>
            <person name="X."/>
            <person name="Zhao"/>
            <person name="Z."/>
            <person name="Wang"/>
            <person name="S."/>
            <person name="Zhang"/>
            <person name="Y."/>
            <person name="Liu"/>
            <person name="Q."/>
            <person name="Jiang"/>
            <person name="Q."/>
            <person name="Wang"/>
            <person name="X."/>
            <person name="Guo"/>
            <person name="Y."/>
            <person name="Yang"/>
            <person name="C."/>
            <person name="Wang"/>
            <person name="Y."/>
            <person name="Tian"/>
            <person name="F."/>
            <person name="Zhuang"/>
            <person name="G."/>
            <person name="Fan"/>
            <person name="Y."/>
            <person name="Gao"/>
            <person name="Q."/>
            <person name="Li"/>
            <person name="Y."/>
            <person name="Ju"/>
            <person name="Z."/>
            <person name="Li"/>
            <person name="J."/>
            <person name="Li"/>
            <person name="R."/>
            <person name="Hou"/>
            <person name="M."/>
            <person name="Yang"/>
            <person name="G."/>
            <person name="Liu"/>
            <person name="G."/>
            <person name="Liu"/>
            <person name="W."/>
            <person name="Guo"/>
            <person name="J."/>
            <person name="Pan"/>
            <person name="S."/>
            <person name="Fan"/>
            <person name="G."/>
            <person name="Zhang"/>
            <person name="W."/>
            <person name="Zhang"/>
            <person name="R."/>
            <person name="Yu"/>
            <person name="J."/>
            <person name="Zhang"/>
            <person name="X."/>
            <person name="Yin"/>
            <person name="Q."/>
            <person name="Ji"/>
            <person name="C."/>
            <person name="Jin"/>
            <person name="Y."/>
            <person name="Yue"/>
            <person name="G."/>
            <person name="Liu"/>
            <person name="M."/>
            <person name="Xu"/>
            <person name="J."/>
            <person name="Liu"/>
            <person name="S."/>
            <person name="Jordana"/>
            <person name="J."/>
            <person name="Noce"/>
            <person name="A."/>
            <person name="Amills"/>
            <person name="M."/>
            <person name="Wu"/>
            <person name="D.D."/>
            <person name="Li"/>
            <person name="S."/>
            <person name="Zhou"/>
            <person name="X. and Zhong"/>
            <person name="J."/>
        </authorList>
    </citation>
    <scope>NUCLEOTIDE SEQUENCE [LARGE SCALE GENOMIC DNA]</scope>
</reference>
<accession>A0A9L0JLT4</accession>
<organism evidence="2 3">
    <name type="scientific">Equus asinus</name>
    <name type="common">Donkey</name>
    <name type="synonym">Equus africanus asinus</name>
    <dbReference type="NCBI Taxonomy" id="9793"/>
    <lineage>
        <taxon>Eukaryota</taxon>
        <taxon>Metazoa</taxon>
        <taxon>Chordata</taxon>
        <taxon>Craniata</taxon>
        <taxon>Vertebrata</taxon>
        <taxon>Euteleostomi</taxon>
        <taxon>Mammalia</taxon>
        <taxon>Eutheria</taxon>
        <taxon>Laurasiatheria</taxon>
        <taxon>Perissodactyla</taxon>
        <taxon>Equidae</taxon>
        <taxon>Equus</taxon>
    </lineage>
</organism>
<name>A0A9L0JLT4_EQUAS</name>
<feature type="chain" id="PRO_5040302959" evidence="1">
    <location>
        <begin position="26"/>
        <end position="115"/>
    </location>
</feature>
<dbReference type="AlphaFoldDB" id="A0A9L0JLT4"/>
<reference evidence="2" key="2">
    <citation type="submission" date="2025-08" db="UniProtKB">
        <authorList>
            <consortium name="Ensembl"/>
        </authorList>
    </citation>
    <scope>IDENTIFICATION</scope>
</reference>
<keyword evidence="3" id="KW-1185">Reference proteome</keyword>
<reference evidence="2" key="3">
    <citation type="submission" date="2025-09" db="UniProtKB">
        <authorList>
            <consortium name="Ensembl"/>
        </authorList>
    </citation>
    <scope>IDENTIFICATION</scope>
</reference>
<keyword evidence="1" id="KW-0732">Signal</keyword>
<sequence>FGVPGLWRWGLGFWIWGLRSWQGTAGPSLCGGKKWTQRRDTCFNEAQARGQSLTRAQGLEVSPMAPLCHFRRPNFFPNPEKVSEAWLAVLSMVSWVDLAAWSMAGDGIERAGEGV</sequence>
<protein>
    <submittedName>
        <fullName evidence="2">Uncharacterized protein</fullName>
    </submittedName>
</protein>
<dbReference type="Proteomes" id="UP000694387">
    <property type="component" value="Chromosome 2"/>
</dbReference>
<evidence type="ECO:0000313" key="3">
    <source>
        <dbReference type="Proteomes" id="UP000694387"/>
    </source>
</evidence>